<feature type="compositionally biased region" description="Basic and acidic residues" evidence="1">
    <location>
        <begin position="147"/>
        <end position="176"/>
    </location>
</feature>
<dbReference type="Pfam" id="PF01585">
    <property type="entry name" value="G-patch"/>
    <property type="match status" value="1"/>
</dbReference>
<dbReference type="OrthoDB" id="29523at2759"/>
<dbReference type="SMART" id="SM00443">
    <property type="entry name" value="G_patch"/>
    <property type="match status" value="1"/>
</dbReference>
<name>A0A8H4Q144_9HYPO</name>
<evidence type="ECO:0000313" key="3">
    <source>
        <dbReference type="EMBL" id="KAF4581203.1"/>
    </source>
</evidence>
<dbReference type="EMBL" id="JAACLJ010000009">
    <property type="protein sequence ID" value="KAF4581203.1"/>
    <property type="molecule type" value="Genomic_DNA"/>
</dbReference>
<protein>
    <submittedName>
        <fullName evidence="3">PinX1- protein</fullName>
    </submittedName>
</protein>
<dbReference type="AlphaFoldDB" id="A0A8H4Q144"/>
<sequence length="355" mass="39627">MGLLAESKSGRRKLSRDPNNTRWTRDESSFGQKMLRAQGWQPGQLLGAQNGSTSELHGAANASFIRVSLKDDLKGLGYNKALEDKVTGLDVFCDVLSRLNGKSEEDIEKKRQARLAMETDLYVQRRWGTVRFVRGGLLVGDVPVEETGSRSEEKIEADGLQGDKSEGNDIKAELTRKTRKSKKRKLADVDAENVEMTKEEKRRRKEEKRARKVPSKPEQDSPNSGNKDAVEPDLNMEQAEDDAAADKPRMKSKSKEKARRQSAEETEKDKSKSDKKERRDKKKKKKRRGEAEGEANGESKAEATATATTTTTTTTTTAAAAANGHRNFVRARFIAAKRQAMLDTQALKQIFMVQA</sequence>
<keyword evidence="4" id="KW-1185">Reference proteome</keyword>
<dbReference type="PROSITE" id="PS50174">
    <property type="entry name" value="G_PATCH"/>
    <property type="match status" value="1"/>
</dbReference>
<dbReference type="GO" id="GO:0003676">
    <property type="term" value="F:nucleic acid binding"/>
    <property type="evidence" value="ECO:0007669"/>
    <property type="project" value="InterPro"/>
</dbReference>
<gene>
    <name evidence="3" type="ORF">GQ602_007340</name>
</gene>
<dbReference type="Proteomes" id="UP000562929">
    <property type="component" value="Unassembled WGS sequence"/>
</dbReference>
<feature type="compositionally biased region" description="Basic residues" evidence="1">
    <location>
        <begin position="278"/>
        <end position="288"/>
    </location>
</feature>
<feature type="compositionally biased region" description="Low complexity" evidence="1">
    <location>
        <begin position="294"/>
        <end position="321"/>
    </location>
</feature>
<feature type="domain" description="G-patch" evidence="2">
    <location>
        <begin position="27"/>
        <end position="81"/>
    </location>
</feature>
<evidence type="ECO:0000259" key="2">
    <source>
        <dbReference type="PROSITE" id="PS50174"/>
    </source>
</evidence>
<proteinExistence type="predicted"/>
<reference evidence="3 4" key="1">
    <citation type="journal article" date="2020" name="G3 (Bethesda)">
        <title>Genetic Underpinnings of Host Manipulation by Ophiocordyceps as Revealed by Comparative Transcriptomics.</title>
        <authorList>
            <person name="Will I."/>
            <person name="Das B."/>
            <person name="Trinh T."/>
            <person name="Brachmann A."/>
            <person name="Ohm R.A."/>
            <person name="de Bekker C."/>
        </authorList>
    </citation>
    <scope>NUCLEOTIDE SEQUENCE [LARGE SCALE GENOMIC DNA]</scope>
    <source>
        <strain evidence="3 4">EC05</strain>
    </source>
</reference>
<feature type="region of interest" description="Disordered" evidence="1">
    <location>
        <begin position="1"/>
        <end position="28"/>
    </location>
</feature>
<dbReference type="InterPro" id="IPR000467">
    <property type="entry name" value="G_patch_dom"/>
</dbReference>
<comment type="caution">
    <text evidence="3">The sequence shown here is derived from an EMBL/GenBank/DDBJ whole genome shotgun (WGS) entry which is preliminary data.</text>
</comment>
<feature type="compositionally biased region" description="Basic residues" evidence="1">
    <location>
        <begin position="201"/>
        <end position="214"/>
    </location>
</feature>
<accession>A0A8H4Q144</accession>
<evidence type="ECO:0000313" key="4">
    <source>
        <dbReference type="Proteomes" id="UP000562929"/>
    </source>
</evidence>
<organism evidence="3 4">
    <name type="scientific">Ophiocordyceps camponoti-floridani</name>
    <dbReference type="NCBI Taxonomy" id="2030778"/>
    <lineage>
        <taxon>Eukaryota</taxon>
        <taxon>Fungi</taxon>
        <taxon>Dikarya</taxon>
        <taxon>Ascomycota</taxon>
        <taxon>Pezizomycotina</taxon>
        <taxon>Sordariomycetes</taxon>
        <taxon>Hypocreomycetidae</taxon>
        <taxon>Hypocreales</taxon>
        <taxon>Ophiocordycipitaceae</taxon>
        <taxon>Ophiocordyceps</taxon>
    </lineage>
</organism>
<feature type="region of interest" description="Disordered" evidence="1">
    <location>
        <begin position="146"/>
        <end position="321"/>
    </location>
</feature>
<evidence type="ECO:0000256" key="1">
    <source>
        <dbReference type="SAM" id="MobiDB-lite"/>
    </source>
</evidence>
<feature type="compositionally biased region" description="Basic and acidic residues" evidence="1">
    <location>
        <begin position="244"/>
        <end position="277"/>
    </location>
</feature>